<feature type="compositionally biased region" description="Polar residues" evidence="1">
    <location>
        <begin position="85"/>
        <end position="99"/>
    </location>
</feature>
<comment type="caution">
    <text evidence="3">The sequence shown here is derived from an EMBL/GenBank/DDBJ whole genome shotgun (WGS) entry which is preliminary data.</text>
</comment>
<feature type="compositionally biased region" description="Polar residues" evidence="1">
    <location>
        <begin position="137"/>
        <end position="153"/>
    </location>
</feature>
<dbReference type="EMBL" id="CAJNOJ010000009">
    <property type="protein sequence ID" value="CAF0776321.1"/>
    <property type="molecule type" value="Genomic_DNA"/>
</dbReference>
<sequence>MSSKDQAWFEFLVESPTKSVKDEAYDHDMINTMSPLTDDIDYMIIDSELNPIHSRKHHSDEKAALDMLMMAAIGNPLANFDHRSTSSPNQTTTQIKQQPFSPPPFHQLTNSFFNHHHHHLHQQQRSTPSPDHERISPRSNTHAESSSTPNLSVPPTLGAGR</sequence>
<evidence type="ECO:0000313" key="2">
    <source>
        <dbReference type="EMBL" id="CAF0768456.1"/>
    </source>
</evidence>
<reference evidence="3" key="1">
    <citation type="submission" date="2021-02" db="EMBL/GenBank/DDBJ databases">
        <authorList>
            <person name="Nowell W R."/>
        </authorList>
    </citation>
    <scope>NUCLEOTIDE SEQUENCE</scope>
</reference>
<evidence type="ECO:0000313" key="3">
    <source>
        <dbReference type="EMBL" id="CAF0776321.1"/>
    </source>
</evidence>
<name>A0A813R1X9_ADIRI</name>
<organism evidence="3 5">
    <name type="scientific">Adineta ricciae</name>
    <name type="common">Rotifer</name>
    <dbReference type="NCBI Taxonomy" id="249248"/>
    <lineage>
        <taxon>Eukaryota</taxon>
        <taxon>Metazoa</taxon>
        <taxon>Spiralia</taxon>
        <taxon>Gnathifera</taxon>
        <taxon>Rotifera</taxon>
        <taxon>Eurotatoria</taxon>
        <taxon>Bdelloidea</taxon>
        <taxon>Adinetida</taxon>
        <taxon>Adinetidae</taxon>
        <taxon>Adineta</taxon>
    </lineage>
</organism>
<dbReference type="EMBL" id="CAJNOR010000040">
    <property type="protein sequence ID" value="CAF0768456.1"/>
    <property type="molecule type" value="Genomic_DNA"/>
</dbReference>
<dbReference type="AlphaFoldDB" id="A0A813R1X9"/>
<evidence type="ECO:0000313" key="5">
    <source>
        <dbReference type="Proteomes" id="UP000663852"/>
    </source>
</evidence>
<evidence type="ECO:0000256" key="1">
    <source>
        <dbReference type="SAM" id="MobiDB-lite"/>
    </source>
</evidence>
<dbReference type="Proteomes" id="UP000663828">
    <property type="component" value="Unassembled WGS sequence"/>
</dbReference>
<evidence type="ECO:0000313" key="4">
    <source>
        <dbReference type="Proteomes" id="UP000663828"/>
    </source>
</evidence>
<proteinExistence type="predicted"/>
<gene>
    <name evidence="3" type="ORF">EDS130_LOCUS3592</name>
    <name evidence="2" type="ORF">XAT740_LOCUS1320</name>
</gene>
<dbReference type="Proteomes" id="UP000663852">
    <property type="component" value="Unassembled WGS sequence"/>
</dbReference>
<keyword evidence="4" id="KW-1185">Reference proteome</keyword>
<protein>
    <submittedName>
        <fullName evidence="3">Uncharacterized protein</fullName>
    </submittedName>
</protein>
<feature type="region of interest" description="Disordered" evidence="1">
    <location>
        <begin position="79"/>
        <end position="161"/>
    </location>
</feature>
<accession>A0A813R1X9</accession>